<dbReference type="SUPFAM" id="SSF52833">
    <property type="entry name" value="Thioredoxin-like"/>
    <property type="match status" value="1"/>
</dbReference>
<gene>
    <name evidence="1" type="ORF">GCM10007962_23130</name>
</gene>
<dbReference type="AlphaFoldDB" id="A0A8J3BU19"/>
<reference evidence="1" key="2">
    <citation type="submission" date="2020-09" db="EMBL/GenBank/DDBJ databases">
        <authorList>
            <person name="Sun Q."/>
            <person name="Ohkuma M."/>
        </authorList>
    </citation>
    <scope>NUCLEOTIDE SEQUENCE</scope>
    <source>
        <strain evidence="1">JCM 12862</strain>
    </source>
</reference>
<accession>A0A8J3BU19</accession>
<sequence length="94" mass="10809">MKLEKEIWSSPEFQKLAKDRFVMLKADFPRRKANKLSDEQAAQNAKLAEMYNEQGFFPLVVVLNSSGKVLGKMGYEKLSPKSYYNKLISFDPSL</sequence>
<dbReference type="InterPro" id="IPR036249">
    <property type="entry name" value="Thioredoxin-like_sf"/>
</dbReference>
<dbReference type="EMBL" id="BMNR01000005">
    <property type="protein sequence ID" value="GGK28243.1"/>
    <property type="molecule type" value="Genomic_DNA"/>
</dbReference>
<name>A0A8J3BU19_9FLAO</name>
<protein>
    <submittedName>
        <fullName evidence="1">Uncharacterized protein</fullName>
    </submittedName>
</protein>
<keyword evidence="2" id="KW-1185">Reference proteome</keyword>
<evidence type="ECO:0000313" key="1">
    <source>
        <dbReference type="EMBL" id="GGK28243.1"/>
    </source>
</evidence>
<evidence type="ECO:0000313" key="2">
    <source>
        <dbReference type="Proteomes" id="UP000612329"/>
    </source>
</evidence>
<comment type="caution">
    <text evidence="1">The sequence shown here is derived from an EMBL/GenBank/DDBJ whole genome shotgun (WGS) entry which is preliminary data.</text>
</comment>
<proteinExistence type="predicted"/>
<dbReference type="Gene3D" id="3.40.30.10">
    <property type="entry name" value="Glutaredoxin"/>
    <property type="match status" value="1"/>
</dbReference>
<organism evidence="1 2">
    <name type="scientific">Yeosuana aromativorans</name>
    <dbReference type="NCBI Taxonomy" id="288019"/>
    <lineage>
        <taxon>Bacteria</taxon>
        <taxon>Pseudomonadati</taxon>
        <taxon>Bacteroidota</taxon>
        <taxon>Flavobacteriia</taxon>
        <taxon>Flavobacteriales</taxon>
        <taxon>Flavobacteriaceae</taxon>
        <taxon>Yeosuana</taxon>
    </lineage>
</organism>
<dbReference type="Proteomes" id="UP000612329">
    <property type="component" value="Unassembled WGS sequence"/>
</dbReference>
<reference evidence="1" key="1">
    <citation type="journal article" date="2014" name="Int. J. Syst. Evol. Microbiol.">
        <title>Complete genome sequence of Corynebacterium casei LMG S-19264T (=DSM 44701T), isolated from a smear-ripened cheese.</title>
        <authorList>
            <consortium name="US DOE Joint Genome Institute (JGI-PGF)"/>
            <person name="Walter F."/>
            <person name="Albersmeier A."/>
            <person name="Kalinowski J."/>
            <person name="Ruckert C."/>
        </authorList>
    </citation>
    <scope>NUCLEOTIDE SEQUENCE</scope>
    <source>
        <strain evidence="1">JCM 12862</strain>
    </source>
</reference>